<dbReference type="EMBL" id="WKJI01000002">
    <property type="protein sequence ID" value="MRX47147.1"/>
    <property type="molecule type" value="Genomic_DNA"/>
</dbReference>
<keyword evidence="8" id="KW-1185">Reference proteome</keyword>
<evidence type="ECO:0000256" key="1">
    <source>
        <dbReference type="ARBA" id="ARBA00022617"/>
    </source>
</evidence>
<evidence type="ECO:0000256" key="3">
    <source>
        <dbReference type="ARBA" id="ARBA00023004"/>
    </source>
</evidence>
<feature type="domain" description="Cytochrome c" evidence="6">
    <location>
        <begin position="56"/>
        <end position="149"/>
    </location>
</feature>
<dbReference type="CDD" id="cd08168">
    <property type="entry name" value="Cytochrom_C3"/>
    <property type="match status" value="1"/>
</dbReference>
<dbReference type="InterPro" id="IPR036909">
    <property type="entry name" value="Cyt_c-like_dom_sf"/>
</dbReference>
<name>A0A7K0FQ21_9SPHI</name>
<dbReference type="Proteomes" id="UP000462931">
    <property type="component" value="Unassembled WGS sequence"/>
</dbReference>
<evidence type="ECO:0000259" key="6">
    <source>
        <dbReference type="PROSITE" id="PS51007"/>
    </source>
</evidence>
<dbReference type="Pfam" id="PF00034">
    <property type="entry name" value="Cytochrom_C"/>
    <property type="match status" value="1"/>
</dbReference>
<dbReference type="AlphaFoldDB" id="A0A7K0FQ21"/>
<evidence type="ECO:0000256" key="5">
    <source>
        <dbReference type="SAM" id="Phobius"/>
    </source>
</evidence>
<keyword evidence="5" id="KW-1133">Transmembrane helix</keyword>
<keyword evidence="5" id="KW-0472">Membrane</keyword>
<comment type="caution">
    <text evidence="7">The sequence shown here is derived from an EMBL/GenBank/DDBJ whole genome shotgun (WGS) entry which is preliminary data.</text>
</comment>
<dbReference type="PROSITE" id="PS51007">
    <property type="entry name" value="CYTC"/>
    <property type="match status" value="1"/>
</dbReference>
<protein>
    <submittedName>
        <fullName evidence="7">C-type cytochrome</fullName>
    </submittedName>
</protein>
<accession>A0A7K0FQ21</accession>
<evidence type="ECO:0000313" key="8">
    <source>
        <dbReference type="Proteomes" id="UP000462931"/>
    </source>
</evidence>
<keyword evidence="5" id="KW-0812">Transmembrane</keyword>
<keyword evidence="1 4" id="KW-0349">Heme</keyword>
<dbReference type="GO" id="GO:0020037">
    <property type="term" value="F:heme binding"/>
    <property type="evidence" value="ECO:0007669"/>
    <property type="project" value="InterPro"/>
</dbReference>
<evidence type="ECO:0000256" key="4">
    <source>
        <dbReference type="PROSITE-ProRule" id="PRU00433"/>
    </source>
</evidence>
<dbReference type="InterPro" id="IPR036280">
    <property type="entry name" value="Multihaem_cyt_sf"/>
</dbReference>
<feature type="transmembrane region" description="Helical" evidence="5">
    <location>
        <begin position="176"/>
        <end position="199"/>
    </location>
</feature>
<evidence type="ECO:0000256" key="2">
    <source>
        <dbReference type="ARBA" id="ARBA00022723"/>
    </source>
</evidence>
<keyword evidence="2 4" id="KW-0479">Metal-binding</keyword>
<organism evidence="7 8">
    <name type="scientific">Pedobacter puniceum</name>
    <dbReference type="NCBI Taxonomy" id="2666136"/>
    <lineage>
        <taxon>Bacteria</taxon>
        <taxon>Pseudomonadati</taxon>
        <taxon>Bacteroidota</taxon>
        <taxon>Sphingobacteriia</taxon>
        <taxon>Sphingobacteriales</taxon>
        <taxon>Sphingobacteriaceae</taxon>
        <taxon>Pedobacter</taxon>
    </lineage>
</organism>
<gene>
    <name evidence="7" type="ORF">GJJ64_08120</name>
</gene>
<dbReference type="SUPFAM" id="SSF46626">
    <property type="entry name" value="Cytochrome c"/>
    <property type="match status" value="1"/>
</dbReference>
<reference evidence="7 8" key="1">
    <citation type="submission" date="2019-11" db="EMBL/GenBank/DDBJ databases">
        <authorList>
            <person name="Cheng Q."/>
            <person name="Yang Z."/>
        </authorList>
    </citation>
    <scope>NUCLEOTIDE SEQUENCE [LARGE SCALE GENOMIC DNA]</scope>
    <source>
        <strain evidence="7 8">HX-22-1</strain>
    </source>
</reference>
<dbReference type="Gene3D" id="3.90.10.10">
    <property type="entry name" value="Cytochrome C3"/>
    <property type="match status" value="2"/>
</dbReference>
<feature type="transmembrane region" description="Helical" evidence="5">
    <location>
        <begin position="240"/>
        <end position="261"/>
    </location>
</feature>
<sequence length="454" mass="49553">MRNFSSDFRRLVRSLMIVTAITLGTSGMVSGQGTPADSTQAAGAAAPAAGGAAVNGDPAAGEALYKANCTSCHALNKRVLGPALAGVNQKYNDEAYLIKWIKNAPAMVASGDERAVKIYEEYNKAAMTPFPQFSDDDVRNILAYIQVEGDKKPEAAAAPGGATTGAESADTGVSNFMIIGLVAVILIAFLVILVLNRVIATLERLLLNKGEAILAEEDETEEEAKDKFAGLKRMAKNKKLVFFVILGFVVLLASFGTVEMWNTGVHTGYQPVQPIKFSHQLHAGTNQIDCQYCHSGAWKSKNATIPSLNVCMNCHKYVQATEKYDGEISPEIKKIYTALDYNPETQAYGDNPRPIEWVRIHNLPDLAYFNHSQHVKVAGIDCQKCHGPIETMEEVYQYSPLTMKWCINCHRETEVKHEGNAYYDKVIAAHDQIKKGEKVTAAVLGGLECGKCHY</sequence>
<proteinExistence type="predicted"/>
<dbReference type="Gene3D" id="1.10.760.10">
    <property type="entry name" value="Cytochrome c-like domain"/>
    <property type="match status" value="1"/>
</dbReference>
<evidence type="ECO:0000313" key="7">
    <source>
        <dbReference type="EMBL" id="MRX47147.1"/>
    </source>
</evidence>
<keyword evidence="3 4" id="KW-0408">Iron</keyword>
<dbReference type="InterPro" id="IPR009056">
    <property type="entry name" value="Cyt_c-like_dom"/>
</dbReference>
<dbReference type="GO" id="GO:0009055">
    <property type="term" value="F:electron transfer activity"/>
    <property type="evidence" value="ECO:0007669"/>
    <property type="project" value="InterPro"/>
</dbReference>
<dbReference type="SUPFAM" id="SSF48695">
    <property type="entry name" value="Multiheme cytochromes"/>
    <property type="match status" value="1"/>
</dbReference>
<dbReference type="GO" id="GO:0046872">
    <property type="term" value="F:metal ion binding"/>
    <property type="evidence" value="ECO:0007669"/>
    <property type="project" value="UniProtKB-KW"/>
</dbReference>
<dbReference type="PANTHER" id="PTHR39425:SF1">
    <property type="entry name" value="CYTOCHROME C7-LIKE DOMAIN-CONTAINING PROTEIN"/>
    <property type="match status" value="1"/>
</dbReference>
<dbReference type="PANTHER" id="PTHR39425">
    <property type="entry name" value="LIPOPROTEIN CYTOCHROME C"/>
    <property type="match status" value="1"/>
</dbReference>
<dbReference type="RefSeq" id="WP_154287307.1">
    <property type="nucleotide sequence ID" value="NZ_WKJI01000002.1"/>
</dbReference>